<organism evidence="1 2">
    <name type="scientific">Daphnia pulex</name>
    <name type="common">Water flea</name>
    <dbReference type="NCBI Taxonomy" id="6669"/>
    <lineage>
        <taxon>Eukaryota</taxon>
        <taxon>Metazoa</taxon>
        <taxon>Ecdysozoa</taxon>
        <taxon>Arthropoda</taxon>
        <taxon>Crustacea</taxon>
        <taxon>Branchiopoda</taxon>
        <taxon>Diplostraca</taxon>
        <taxon>Cladocera</taxon>
        <taxon>Anomopoda</taxon>
        <taxon>Daphniidae</taxon>
        <taxon>Daphnia</taxon>
    </lineage>
</organism>
<dbReference type="KEGG" id="dpx:DAPPUDRAFT_110319"/>
<keyword evidence="2" id="KW-1185">Reference proteome</keyword>
<gene>
    <name evidence="1" type="ORF">DAPPUDRAFT_110319</name>
</gene>
<evidence type="ECO:0000313" key="2">
    <source>
        <dbReference type="Proteomes" id="UP000000305"/>
    </source>
</evidence>
<protein>
    <submittedName>
        <fullName evidence="1">Uncharacterized protein</fullName>
    </submittedName>
</protein>
<dbReference type="eggNOG" id="ENOG502QS0X">
    <property type="taxonomic scope" value="Eukaryota"/>
</dbReference>
<dbReference type="AlphaFoldDB" id="E9H5Y2"/>
<sequence>MKFEPCYYREKTVDHYGKRGISWHGAMVSYYAMEEVNGVQVPVLNKFYMDHIIENENKQDVTAVFAVLEAILMRLKSILPHLKTVYLQSDNAGCYQNTLMVFILPHLSHVHGVCIRRFIHTETQDGKSVLDAHFARSSQIVYDFCKEGNDVVTPTQLVTALKSYGGLENCVAELISLKRERLNMLRQACSSLEKKVKRFIGRTNDIQFSYSDTFPLSPTLCHPAGAQEFIKVPCYSFAAFEYSAVGQNIAEELSSESETDDSDSGDNGAEINAIQRMDAASSPIVEETVRCEFEARRTREVPVNETGYVTEVLVYTDRQLKKRAKRWKKKIKVTHCKVAGQLNKKNVLTYALKKTIEMQTHGIVQFHTAQDNCESSGAFVSQEFLLPVQLYDGWARRPKNGEMYGPKYMEEFRSAIGELYLLGEEDKKNKKSPAQMLEIITQKNPKEFCLPSENDIRAEINKLQTTRKKKKDGTSNGRKQKTTDDVYATFLKALATDQPNLFPAKALQLTLEHFPTESNPQRPSDLAIKSKFSYYKRCVKQKTNIEPK</sequence>
<dbReference type="EMBL" id="GL732595">
    <property type="protein sequence ID" value="EFX72853.1"/>
    <property type="molecule type" value="Genomic_DNA"/>
</dbReference>
<dbReference type="OrthoDB" id="6380093at2759"/>
<reference evidence="1 2" key="1">
    <citation type="journal article" date="2011" name="Science">
        <title>The ecoresponsive genome of Daphnia pulex.</title>
        <authorList>
            <person name="Colbourne J.K."/>
            <person name="Pfrender M.E."/>
            <person name="Gilbert D."/>
            <person name="Thomas W.K."/>
            <person name="Tucker A."/>
            <person name="Oakley T.H."/>
            <person name="Tokishita S."/>
            <person name="Aerts A."/>
            <person name="Arnold G.J."/>
            <person name="Basu M.K."/>
            <person name="Bauer D.J."/>
            <person name="Caceres C.E."/>
            <person name="Carmel L."/>
            <person name="Casola C."/>
            <person name="Choi J.H."/>
            <person name="Detter J.C."/>
            <person name="Dong Q."/>
            <person name="Dusheyko S."/>
            <person name="Eads B.D."/>
            <person name="Frohlich T."/>
            <person name="Geiler-Samerotte K.A."/>
            <person name="Gerlach D."/>
            <person name="Hatcher P."/>
            <person name="Jogdeo S."/>
            <person name="Krijgsveld J."/>
            <person name="Kriventseva E.V."/>
            <person name="Kultz D."/>
            <person name="Laforsch C."/>
            <person name="Lindquist E."/>
            <person name="Lopez J."/>
            <person name="Manak J.R."/>
            <person name="Muller J."/>
            <person name="Pangilinan J."/>
            <person name="Patwardhan R.P."/>
            <person name="Pitluck S."/>
            <person name="Pritham E.J."/>
            <person name="Rechtsteiner A."/>
            <person name="Rho M."/>
            <person name="Rogozin I.B."/>
            <person name="Sakarya O."/>
            <person name="Salamov A."/>
            <person name="Schaack S."/>
            <person name="Shapiro H."/>
            <person name="Shiga Y."/>
            <person name="Skalitzky C."/>
            <person name="Smith Z."/>
            <person name="Souvorov A."/>
            <person name="Sung W."/>
            <person name="Tang Z."/>
            <person name="Tsuchiya D."/>
            <person name="Tu H."/>
            <person name="Vos H."/>
            <person name="Wang M."/>
            <person name="Wolf Y.I."/>
            <person name="Yamagata H."/>
            <person name="Yamada T."/>
            <person name="Ye Y."/>
            <person name="Shaw J.R."/>
            <person name="Andrews J."/>
            <person name="Crease T.J."/>
            <person name="Tang H."/>
            <person name="Lucas S.M."/>
            <person name="Robertson H.M."/>
            <person name="Bork P."/>
            <person name="Koonin E.V."/>
            <person name="Zdobnov E.M."/>
            <person name="Grigoriev I.V."/>
            <person name="Lynch M."/>
            <person name="Boore J.L."/>
        </authorList>
    </citation>
    <scope>NUCLEOTIDE SEQUENCE [LARGE SCALE GENOMIC DNA]</scope>
</reference>
<name>E9H5Y2_DAPPU</name>
<dbReference type="PANTHER" id="PTHR33845:SF1">
    <property type="entry name" value="C2H2-TYPE DOMAIN-CONTAINING PROTEIN"/>
    <property type="match status" value="1"/>
</dbReference>
<dbReference type="PhylomeDB" id="E9H5Y2"/>
<accession>E9H5Y2</accession>
<dbReference type="PANTHER" id="PTHR33845">
    <property type="entry name" value="C2H2-TYPE DOMAIN-CONTAINING PROTEIN"/>
    <property type="match status" value="1"/>
</dbReference>
<dbReference type="InParanoid" id="E9H5Y2"/>
<proteinExistence type="predicted"/>
<evidence type="ECO:0000313" key="1">
    <source>
        <dbReference type="EMBL" id="EFX72853.1"/>
    </source>
</evidence>
<dbReference type="Proteomes" id="UP000000305">
    <property type="component" value="Unassembled WGS sequence"/>
</dbReference>
<dbReference type="HOGENOM" id="CLU_017938_0_0_1"/>
<dbReference type="STRING" id="6669.E9H5Y2"/>